<evidence type="ECO:0000313" key="16">
    <source>
        <dbReference type="Proteomes" id="UP000199537"/>
    </source>
</evidence>
<dbReference type="HAMAP" id="MF_00102">
    <property type="entry name" value="DapB"/>
    <property type="match status" value="1"/>
</dbReference>
<evidence type="ECO:0000256" key="2">
    <source>
        <dbReference type="ARBA" id="ARBA00022605"/>
    </source>
</evidence>
<protein>
    <recommendedName>
        <fullName evidence="9 12">4-hydroxy-tetrahydrodipicolinate reductase</fullName>
        <shortName evidence="12">HTPA reductase</shortName>
        <ecNumber evidence="9 12">1.17.1.8</ecNumber>
    </recommendedName>
</protein>
<sequence>MAIACIYVLDCIFEPFIENHFPVKIALIGYGKMGRAIESMALQRGHEIICRVDLHNRAAWLKPEKLSAADVAIEFTTPESAVDNLLACFNAGVPVVCGTTGWLQRWPEVEKLCREKNQTLVYASNFSLGVNLFFAVNKYLAQLMAAYPQYDVQIREVHHTQKKDAPSGTAITLAEQILQRIERKKQWVNRPAMQPEELAILSERVDPVPGIHEVRYSSAIDEIEIKHTAHSREGFALGAVLAAEWVEGKKGIFSMEDVLGLK</sequence>
<dbReference type="PANTHER" id="PTHR20836">
    <property type="entry name" value="DIHYDRODIPICOLINATE REDUCTASE"/>
    <property type="match status" value="1"/>
</dbReference>
<evidence type="ECO:0000256" key="1">
    <source>
        <dbReference type="ARBA" id="ARBA00006642"/>
    </source>
</evidence>
<dbReference type="STRING" id="1393122.SAMN05660895_1793"/>
<evidence type="ECO:0000259" key="13">
    <source>
        <dbReference type="Pfam" id="PF01113"/>
    </source>
</evidence>
<keyword evidence="4 12" id="KW-0220">Diaminopimelate biosynthesis</keyword>
<dbReference type="NCBIfam" id="TIGR00036">
    <property type="entry name" value="dapB"/>
    <property type="match status" value="1"/>
</dbReference>
<evidence type="ECO:0000256" key="6">
    <source>
        <dbReference type="ARBA" id="ARBA00023027"/>
    </source>
</evidence>
<dbReference type="Pfam" id="PF01113">
    <property type="entry name" value="DapB_N"/>
    <property type="match status" value="1"/>
</dbReference>
<dbReference type="EC" id="1.17.1.8" evidence="9 12"/>
<keyword evidence="16" id="KW-1185">Reference proteome</keyword>
<feature type="active site" description="Proton donor/acceptor" evidence="12">
    <location>
        <position position="158"/>
    </location>
</feature>
<dbReference type="SUPFAM" id="SSF51735">
    <property type="entry name" value="NAD(P)-binding Rossmann-fold domains"/>
    <property type="match status" value="1"/>
</dbReference>
<proteinExistence type="inferred from homology"/>
<dbReference type="PIRSF" id="PIRSF000161">
    <property type="entry name" value="DHPR"/>
    <property type="match status" value="1"/>
</dbReference>
<feature type="binding site" evidence="12">
    <location>
        <position position="159"/>
    </location>
    <ligand>
        <name>(S)-2,3,4,5-tetrahydrodipicolinate</name>
        <dbReference type="ChEBI" id="CHEBI:16845"/>
    </ligand>
</feature>
<comment type="catalytic activity">
    <reaction evidence="11 12">
        <text>(S)-2,3,4,5-tetrahydrodipicolinate + NAD(+) + H2O = (2S,4S)-4-hydroxy-2,3,4,5-tetrahydrodipicolinate + NADH + H(+)</text>
        <dbReference type="Rhea" id="RHEA:35323"/>
        <dbReference type="ChEBI" id="CHEBI:15377"/>
        <dbReference type="ChEBI" id="CHEBI:15378"/>
        <dbReference type="ChEBI" id="CHEBI:16845"/>
        <dbReference type="ChEBI" id="CHEBI:57540"/>
        <dbReference type="ChEBI" id="CHEBI:57945"/>
        <dbReference type="ChEBI" id="CHEBI:67139"/>
        <dbReference type="EC" id="1.17.1.8"/>
    </reaction>
</comment>
<feature type="binding site" evidence="12">
    <location>
        <begin position="168"/>
        <end position="169"/>
    </location>
    <ligand>
        <name>(S)-2,3,4,5-tetrahydrodipicolinate</name>
        <dbReference type="ChEBI" id="CHEBI:16845"/>
    </ligand>
</feature>
<evidence type="ECO:0000313" key="15">
    <source>
        <dbReference type="EMBL" id="SFV33730.1"/>
    </source>
</evidence>
<dbReference type="InterPro" id="IPR023940">
    <property type="entry name" value="DHDPR_bac"/>
</dbReference>
<comment type="caution">
    <text evidence="12">Was originally thought to be a dihydrodipicolinate reductase (DHDPR), catalyzing the conversion of dihydrodipicolinate to tetrahydrodipicolinate. However, it was shown in E.coli that the substrate of the enzymatic reaction is not dihydrodipicolinate (DHDP) but in fact (2S,4S)-4-hydroxy-2,3,4,5-tetrahydrodipicolinic acid (HTPA), the product released by the DapA-catalyzed reaction.</text>
</comment>
<dbReference type="GO" id="GO:0016726">
    <property type="term" value="F:oxidoreductase activity, acting on CH or CH2 groups, NAD or NADP as acceptor"/>
    <property type="evidence" value="ECO:0007669"/>
    <property type="project" value="UniProtKB-UniRule"/>
</dbReference>
<feature type="binding site" evidence="12">
    <location>
        <begin position="98"/>
        <end position="100"/>
    </location>
    <ligand>
        <name>NAD(+)</name>
        <dbReference type="ChEBI" id="CHEBI:57540"/>
    </ligand>
</feature>
<comment type="similarity">
    <text evidence="1 12">Belongs to the DapB family.</text>
</comment>
<dbReference type="GO" id="GO:0051287">
    <property type="term" value="F:NAD binding"/>
    <property type="evidence" value="ECO:0007669"/>
    <property type="project" value="UniProtKB-UniRule"/>
</dbReference>
<dbReference type="GO" id="GO:0050661">
    <property type="term" value="F:NADP binding"/>
    <property type="evidence" value="ECO:0007669"/>
    <property type="project" value="UniProtKB-UniRule"/>
</dbReference>
<accession>A0A1I7NGF8</accession>
<dbReference type="EMBL" id="FPCJ01000001">
    <property type="protein sequence ID" value="SFV33730.1"/>
    <property type="molecule type" value="Genomic_DNA"/>
</dbReference>
<dbReference type="Gene3D" id="3.40.50.720">
    <property type="entry name" value="NAD(P)-binding Rossmann-like Domain"/>
    <property type="match status" value="1"/>
</dbReference>
<gene>
    <name evidence="12" type="primary">dapB</name>
    <name evidence="15" type="ORF">SAMN05660895_1793</name>
</gene>
<comment type="pathway">
    <text evidence="8 12">Amino-acid biosynthesis; L-lysine biosynthesis via DAP pathway; (S)-tetrahydrodipicolinate from L-aspartate: step 4/4.</text>
</comment>
<dbReference type="AlphaFoldDB" id="A0A1I7NGF8"/>
<feature type="binding site" evidence="12">
    <location>
        <position position="62"/>
    </location>
    <ligand>
        <name>NADP(+)</name>
        <dbReference type="ChEBI" id="CHEBI:58349"/>
    </ligand>
</feature>
<keyword evidence="6 12" id="KW-0520">NAD</keyword>
<dbReference type="InterPro" id="IPR000846">
    <property type="entry name" value="DapB_N"/>
</dbReference>
<comment type="catalytic activity">
    <reaction evidence="10 12">
        <text>(S)-2,3,4,5-tetrahydrodipicolinate + NADP(+) + H2O = (2S,4S)-4-hydroxy-2,3,4,5-tetrahydrodipicolinate + NADPH + H(+)</text>
        <dbReference type="Rhea" id="RHEA:35331"/>
        <dbReference type="ChEBI" id="CHEBI:15377"/>
        <dbReference type="ChEBI" id="CHEBI:15378"/>
        <dbReference type="ChEBI" id="CHEBI:16845"/>
        <dbReference type="ChEBI" id="CHEBI:57783"/>
        <dbReference type="ChEBI" id="CHEBI:58349"/>
        <dbReference type="ChEBI" id="CHEBI:67139"/>
        <dbReference type="EC" id="1.17.1.8"/>
    </reaction>
</comment>
<keyword evidence="7 12" id="KW-0457">Lysine biosynthesis</keyword>
<evidence type="ECO:0000256" key="8">
    <source>
        <dbReference type="ARBA" id="ARBA00037922"/>
    </source>
</evidence>
<evidence type="ECO:0000256" key="9">
    <source>
        <dbReference type="ARBA" id="ARBA00038983"/>
    </source>
</evidence>
<dbReference type="Proteomes" id="UP000199537">
    <property type="component" value="Unassembled WGS sequence"/>
</dbReference>
<comment type="caution">
    <text evidence="12">Lacks conserved residue(s) required for the propagation of feature annotation.</text>
</comment>
<evidence type="ECO:0000256" key="5">
    <source>
        <dbReference type="ARBA" id="ARBA00023002"/>
    </source>
</evidence>
<evidence type="ECO:0000259" key="14">
    <source>
        <dbReference type="Pfam" id="PF05173"/>
    </source>
</evidence>
<name>A0A1I7NGF8_9BACT</name>
<feature type="active site" description="Proton donor" evidence="12">
    <location>
        <position position="162"/>
    </location>
</feature>
<dbReference type="GO" id="GO:0009089">
    <property type="term" value="P:lysine biosynthetic process via diaminopimelate"/>
    <property type="evidence" value="ECO:0007669"/>
    <property type="project" value="UniProtKB-UniRule"/>
</dbReference>
<organism evidence="15 16">
    <name type="scientific">Thermoflavifilum thermophilum</name>
    <dbReference type="NCBI Taxonomy" id="1393122"/>
    <lineage>
        <taxon>Bacteria</taxon>
        <taxon>Pseudomonadati</taxon>
        <taxon>Bacteroidota</taxon>
        <taxon>Chitinophagia</taxon>
        <taxon>Chitinophagales</taxon>
        <taxon>Chitinophagaceae</taxon>
        <taxon>Thermoflavifilum</taxon>
    </lineage>
</organism>
<keyword evidence="2 12" id="KW-0028">Amino-acid biosynthesis</keyword>
<evidence type="ECO:0000256" key="11">
    <source>
        <dbReference type="ARBA" id="ARBA00049396"/>
    </source>
</evidence>
<comment type="function">
    <text evidence="12">Catalyzes the conversion of 4-hydroxy-tetrahydrodipicolinate (HTPA) to tetrahydrodipicolinate.</text>
</comment>
<dbReference type="GO" id="GO:0008839">
    <property type="term" value="F:4-hydroxy-tetrahydrodipicolinate reductase"/>
    <property type="evidence" value="ECO:0007669"/>
    <property type="project" value="UniProtKB-UniRule"/>
</dbReference>
<evidence type="ECO:0000256" key="7">
    <source>
        <dbReference type="ARBA" id="ARBA00023154"/>
    </source>
</evidence>
<keyword evidence="3 12" id="KW-0521">NADP</keyword>
<dbReference type="SUPFAM" id="SSF55347">
    <property type="entry name" value="Glyceraldehyde-3-phosphate dehydrogenase-like, C-terminal domain"/>
    <property type="match status" value="1"/>
</dbReference>
<dbReference type="InterPro" id="IPR022663">
    <property type="entry name" value="DapB_C"/>
</dbReference>
<feature type="domain" description="Dihydrodipicolinate reductase C-terminal" evidence="14">
    <location>
        <begin position="129"/>
        <end position="259"/>
    </location>
</feature>
<feature type="binding site" evidence="12">
    <location>
        <begin position="123"/>
        <end position="126"/>
    </location>
    <ligand>
        <name>NAD(+)</name>
        <dbReference type="ChEBI" id="CHEBI:57540"/>
    </ligand>
</feature>
<dbReference type="CDD" id="cd02274">
    <property type="entry name" value="DHDPR_N"/>
    <property type="match status" value="1"/>
</dbReference>
<dbReference type="UniPathway" id="UPA00034">
    <property type="reaction ID" value="UER00018"/>
</dbReference>
<keyword evidence="5 12" id="KW-0560">Oxidoreductase</keyword>
<dbReference type="Pfam" id="PF05173">
    <property type="entry name" value="DapB_C"/>
    <property type="match status" value="1"/>
</dbReference>
<comment type="subcellular location">
    <subcellularLocation>
        <location evidence="12">Cytoplasm</location>
    </subcellularLocation>
</comment>
<dbReference type="PANTHER" id="PTHR20836:SF0">
    <property type="entry name" value="4-HYDROXY-TETRAHYDRODIPICOLINATE REDUCTASE 1, CHLOROPLASTIC-RELATED"/>
    <property type="match status" value="1"/>
</dbReference>
<reference evidence="16" key="1">
    <citation type="submission" date="2016-10" db="EMBL/GenBank/DDBJ databases">
        <authorList>
            <person name="Varghese N."/>
            <person name="Submissions S."/>
        </authorList>
    </citation>
    <scope>NUCLEOTIDE SEQUENCE [LARGE SCALE GENOMIC DNA]</scope>
    <source>
        <strain evidence="16">DSM 14807</strain>
    </source>
</reference>
<dbReference type="Gene3D" id="3.30.360.10">
    <property type="entry name" value="Dihydrodipicolinate Reductase, domain 2"/>
    <property type="match status" value="1"/>
</dbReference>
<dbReference type="GO" id="GO:0005829">
    <property type="term" value="C:cytosol"/>
    <property type="evidence" value="ECO:0007669"/>
    <property type="project" value="TreeGrafter"/>
</dbReference>
<dbReference type="InterPro" id="IPR036291">
    <property type="entry name" value="NAD(P)-bd_dom_sf"/>
</dbReference>
<evidence type="ECO:0000256" key="12">
    <source>
        <dbReference type="HAMAP-Rule" id="MF_00102"/>
    </source>
</evidence>
<feature type="domain" description="Dihydrodipicolinate reductase N-terminal" evidence="13">
    <location>
        <begin position="23"/>
        <end position="126"/>
    </location>
</feature>
<comment type="subunit">
    <text evidence="12">Homotetramer.</text>
</comment>
<evidence type="ECO:0000256" key="4">
    <source>
        <dbReference type="ARBA" id="ARBA00022915"/>
    </source>
</evidence>
<keyword evidence="12" id="KW-0963">Cytoplasm</keyword>
<evidence type="ECO:0000256" key="3">
    <source>
        <dbReference type="ARBA" id="ARBA00022857"/>
    </source>
</evidence>
<evidence type="ECO:0000256" key="10">
    <source>
        <dbReference type="ARBA" id="ARBA00049080"/>
    </source>
</evidence>
<dbReference type="GO" id="GO:0019877">
    <property type="term" value="P:diaminopimelate biosynthetic process"/>
    <property type="evidence" value="ECO:0007669"/>
    <property type="project" value="UniProtKB-UniRule"/>
</dbReference>